<reference evidence="1" key="1">
    <citation type="submission" date="2024-06" db="EMBL/GenBank/DDBJ databases">
        <title>The Caenorhabditis elegans bacterial microbiome influences microsporidia infection through nutrient limitation and inhibiting parasite invasion.</title>
        <authorList>
            <person name="Tamim El Jarkass H."/>
            <person name="Castelblanco S."/>
            <person name="Kaur M."/>
            <person name="Wan Y.C."/>
            <person name="Ellis A.E."/>
            <person name="Sheldon R.D."/>
            <person name="Lien E.C."/>
            <person name="Burton N.O."/>
            <person name="Wright G.D."/>
            <person name="Reinke A.W."/>
        </authorList>
    </citation>
    <scope>NUCLEOTIDE SEQUENCE</scope>
    <source>
        <strain evidence="1">MYb327</strain>
    </source>
</reference>
<sequence>MTHGSAISFDKQQWMSNVLDIDRLKLTDIVWPGTHNAGMDKKVPRHDSVLGHWTSCQNDSFAWQLSNGARVFDIRLGYTQSPEPSFYFHHNGFRSGRVLEELIDAVLVFLDRNPDEFLVLDFHQLGDGDAPFDHKELNDRLVRRLGLRVIPHSDESATVGELKRSSRHRRIVMASAYSPGLNKDYFWPRVRHKWHGSTFTDAGELQRHIAGTLENPPSQEFLWSLSATTYSLLGGPGNIKHRINDWFNTTGGWVTRCCIISTDFFDETEIVRYCWIASSMKAVYGNALHEPPAPRSGS</sequence>
<dbReference type="InterPro" id="IPR017946">
    <property type="entry name" value="PLC-like_Pdiesterase_TIM-brl"/>
</dbReference>
<dbReference type="PROSITE" id="PS50007">
    <property type="entry name" value="PIPLC_X_DOMAIN"/>
    <property type="match status" value="1"/>
</dbReference>
<dbReference type="RefSeq" id="WP_339552018.1">
    <property type="nucleotide sequence ID" value="NZ_CP159258.1"/>
</dbReference>
<organism evidence="1">
    <name type="scientific">Pseudomonas sp. MYb327</name>
    <dbReference type="NCBI Taxonomy" id="2745230"/>
    <lineage>
        <taxon>Bacteria</taxon>
        <taxon>Pseudomonadati</taxon>
        <taxon>Pseudomonadota</taxon>
        <taxon>Gammaproteobacteria</taxon>
        <taxon>Pseudomonadales</taxon>
        <taxon>Pseudomonadaceae</taxon>
        <taxon>Pseudomonas</taxon>
    </lineage>
</organism>
<dbReference type="PANTHER" id="PTHR13593:SF103">
    <property type="entry name" value="RE10370P"/>
    <property type="match status" value="1"/>
</dbReference>
<dbReference type="Gene3D" id="3.20.20.190">
    <property type="entry name" value="Phosphatidylinositol (PI) phosphodiesterase"/>
    <property type="match status" value="1"/>
</dbReference>
<dbReference type="GO" id="GO:0006629">
    <property type="term" value="P:lipid metabolic process"/>
    <property type="evidence" value="ECO:0007669"/>
    <property type="project" value="InterPro"/>
</dbReference>
<dbReference type="InterPro" id="IPR051057">
    <property type="entry name" value="PI-PLC_domain"/>
</dbReference>
<name>A0AAU8E8C6_9PSED</name>
<accession>A0AAU8E8C6</accession>
<dbReference type="SUPFAM" id="SSF51695">
    <property type="entry name" value="PLC-like phosphodiesterases"/>
    <property type="match status" value="1"/>
</dbReference>
<protein>
    <submittedName>
        <fullName evidence="1">Phospholipase</fullName>
    </submittedName>
</protein>
<dbReference type="AlphaFoldDB" id="A0AAU8E8C6"/>
<dbReference type="EMBL" id="CP159258">
    <property type="protein sequence ID" value="XCG76475.1"/>
    <property type="molecule type" value="Genomic_DNA"/>
</dbReference>
<evidence type="ECO:0000313" key="1">
    <source>
        <dbReference type="EMBL" id="XCG76475.1"/>
    </source>
</evidence>
<proteinExistence type="predicted"/>
<dbReference type="CDD" id="cd08557">
    <property type="entry name" value="PI-PLCc_bacteria_like"/>
    <property type="match status" value="1"/>
</dbReference>
<gene>
    <name evidence="1" type="ORF">ABVN21_10500</name>
</gene>
<dbReference type="GO" id="GO:0008081">
    <property type="term" value="F:phosphoric diester hydrolase activity"/>
    <property type="evidence" value="ECO:0007669"/>
    <property type="project" value="InterPro"/>
</dbReference>
<dbReference type="PANTHER" id="PTHR13593">
    <property type="match status" value="1"/>
</dbReference>